<evidence type="ECO:0000313" key="2">
    <source>
        <dbReference type="EMBL" id="NEK58444.1"/>
    </source>
</evidence>
<organism evidence="2 3">
    <name type="scientific">Geodermatophilus sabuli</name>
    <dbReference type="NCBI Taxonomy" id="1564158"/>
    <lineage>
        <taxon>Bacteria</taxon>
        <taxon>Bacillati</taxon>
        <taxon>Actinomycetota</taxon>
        <taxon>Actinomycetes</taxon>
        <taxon>Geodermatophilales</taxon>
        <taxon>Geodermatophilaceae</taxon>
        <taxon>Geodermatophilus</taxon>
    </lineage>
</organism>
<evidence type="ECO:0000313" key="3">
    <source>
        <dbReference type="Proteomes" id="UP000470246"/>
    </source>
</evidence>
<accession>A0A7K3W2M7</accession>
<dbReference type="InterPro" id="IPR037523">
    <property type="entry name" value="VOC_core"/>
</dbReference>
<dbReference type="AlphaFoldDB" id="A0A7K3W2M7"/>
<evidence type="ECO:0000259" key="1">
    <source>
        <dbReference type="PROSITE" id="PS51819"/>
    </source>
</evidence>
<sequence length="192" mass="20077">MTGAPPTPHTDAPVGGVAPALVDRGAPMRSFGEIFHTGLVVEDLEAAMADLSAVLGLAWTPVEEHELPVVTPDGPLTARLRFVYSRSGPCRLELLEPVPGTVWERPVQPSSGAGAAHHVGVWAEDLAAASDELVAAGHPRVLTFDDGSGGAARFVYHRLPTGPLVELVDAARRPALEAWFAGGPYPSAMPGR</sequence>
<comment type="caution">
    <text evidence="2">The sequence shown here is derived from an EMBL/GenBank/DDBJ whole genome shotgun (WGS) entry which is preliminary data.</text>
</comment>
<dbReference type="Proteomes" id="UP000470246">
    <property type="component" value="Unassembled WGS sequence"/>
</dbReference>
<dbReference type="Pfam" id="PF13669">
    <property type="entry name" value="Glyoxalase_4"/>
    <property type="match status" value="1"/>
</dbReference>
<dbReference type="InterPro" id="IPR029068">
    <property type="entry name" value="Glyas_Bleomycin-R_OHBP_Dase"/>
</dbReference>
<dbReference type="SUPFAM" id="SSF54593">
    <property type="entry name" value="Glyoxalase/Bleomycin resistance protein/Dihydroxybiphenyl dioxygenase"/>
    <property type="match status" value="1"/>
</dbReference>
<dbReference type="Gene3D" id="3.10.180.10">
    <property type="entry name" value="2,3-Dihydroxybiphenyl 1,2-Dioxygenase, domain 1"/>
    <property type="match status" value="1"/>
</dbReference>
<feature type="domain" description="VOC" evidence="1">
    <location>
        <begin position="33"/>
        <end position="170"/>
    </location>
</feature>
<dbReference type="EMBL" id="JAAGWF010000010">
    <property type="protein sequence ID" value="NEK58444.1"/>
    <property type="molecule type" value="Genomic_DNA"/>
</dbReference>
<dbReference type="RefSeq" id="WP_163481812.1">
    <property type="nucleotide sequence ID" value="NZ_JAAGWF010000010.1"/>
</dbReference>
<proteinExistence type="predicted"/>
<gene>
    <name evidence="2" type="ORF">GCU56_11225</name>
</gene>
<dbReference type="PROSITE" id="PS51819">
    <property type="entry name" value="VOC"/>
    <property type="match status" value="1"/>
</dbReference>
<name>A0A7K3W2M7_9ACTN</name>
<protein>
    <submittedName>
        <fullName evidence="2">VOC family protein</fullName>
    </submittedName>
</protein>
<reference evidence="2 3" key="1">
    <citation type="submission" date="2020-02" db="EMBL/GenBank/DDBJ databases">
        <title>Geodermatophilus sabuli CPCC 205279 I12A-02694.</title>
        <authorList>
            <person name="Jiang Z."/>
        </authorList>
    </citation>
    <scope>NUCLEOTIDE SEQUENCE [LARGE SCALE GENOMIC DNA]</scope>
    <source>
        <strain evidence="2 3">I12A-02694</strain>
    </source>
</reference>
<keyword evidence="3" id="KW-1185">Reference proteome</keyword>